<accession>A0ABD0XV58</accession>
<reference evidence="1 2" key="1">
    <citation type="submission" date="2024-06" db="EMBL/GenBank/DDBJ databases">
        <authorList>
            <person name="Pan Q."/>
            <person name="Wen M."/>
            <person name="Jouanno E."/>
            <person name="Zahm M."/>
            <person name="Klopp C."/>
            <person name="Cabau C."/>
            <person name="Louis A."/>
            <person name="Berthelot C."/>
            <person name="Parey E."/>
            <person name="Roest Crollius H."/>
            <person name="Montfort J."/>
            <person name="Robinson-Rechavi M."/>
            <person name="Bouchez O."/>
            <person name="Lampietro C."/>
            <person name="Lopez Roques C."/>
            <person name="Donnadieu C."/>
            <person name="Postlethwait J."/>
            <person name="Bobe J."/>
            <person name="Verreycken H."/>
            <person name="Guiguen Y."/>
        </authorList>
    </citation>
    <scope>NUCLEOTIDE SEQUENCE [LARGE SCALE GENOMIC DNA]</scope>
    <source>
        <strain evidence="1">Up_M1</strain>
        <tissue evidence="1">Testis</tissue>
    </source>
</reference>
<dbReference type="Proteomes" id="UP001557470">
    <property type="component" value="Unassembled WGS sequence"/>
</dbReference>
<protein>
    <submittedName>
        <fullName evidence="1">Uncharacterized protein</fullName>
    </submittedName>
</protein>
<sequence>MHSKLIQQRAFLSGLCVCYSPCSTGDLNTVLGSNGTLQFPKIGDGIFFQLQGLGNVFNHLTFSGLGLEKTAHFTVELPCLNRLREPAYCGSRRTEELVFPLTLILILNLIVRNIHP</sequence>
<evidence type="ECO:0000313" key="1">
    <source>
        <dbReference type="EMBL" id="KAL1006980.1"/>
    </source>
</evidence>
<dbReference type="EMBL" id="JAGEUA010000002">
    <property type="protein sequence ID" value="KAL1006980.1"/>
    <property type="molecule type" value="Genomic_DNA"/>
</dbReference>
<comment type="caution">
    <text evidence="1">The sequence shown here is derived from an EMBL/GenBank/DDBJ whole genome shotgun (WGS) entry which is preliminary data.</text>
</comment>
<dbReference type="AlphaFoldDB" id="A0ABD0XV58"/>
<name>A0ABD0XV58_UMBPY</name>
<keyword evidence="2" id="KW-1185">Reference proteome</keyword>
<evidence type="ECO:0000313" key="2">
    <source>
        <dbReference type="Proteomes" id="UP001557470"/>
    </source>
</evidence>
<feature type="non-terminal residue" evidence="1">
    <location>
        <position position="116"/>
    </location>
</feature>
<organism evidence="1 2">
    <name type="scientific">Umbra pygmaea</name>
    <name type="common">Eastern mudminnow</name>
    <dbReference type="NCBI Taxonomy" id="75934"/>
    <lineage>
        <taxon>Eukaryota</taxon>
        <taxon>Metazoa</taxon>
        <taxon>Chordata</taxon>
        <taxon>Craniata</taxon>
        <taxon>Vertebrata</taxon>
        <taxon>Euteleostomi</taxon>
        <taxon>Actinopterygii</taxon>
        <taxon>Neopterygii</taxon>
        <taxon>Teleostei</taxon>
        <taxon>Protacanthopterygii</taxon>
        <taxon>Esociformes</taxon>
        <taxon>Umbridae</taxon>
        <taxon>Umbra</taxon>
    </lineage>
</organism>
<gene>
    <name evidence="1" type="ORF">UPYG_G00080120</name>
</gene>
<proteinExistence type="predicted"/>